<dbReference type="InterPro" id="IPR011993">
    <property type="entry name" value="PH-like_dom_sf"/>
</dbReference>
<protein>
    <submittedName>
        <fullName evidence="2">Uncharacterized protein</fullName>
    </submittedName>
</protein>
<name>A0A137NY70_CONC2</name>
<accession>A0A137NY70</accession>
<dbReference type="Proteomes" id="UP000070444">
    <property type="component" value="Unassembled WGS sequence"/>
</dbReference>
<sequence length="598" mass="68236">MSKCVWLQEFENLGLTQNPDDLSELNGLQTIKTTNFSTFLNFNNNTYKTSRTHKRISRGMSEISIMTAFTKAIPPPIIMDNTEGILKIRRCHLWMWRHNIEDNLRWIGEGLVTVEIRITFDKRPFLIMYSEKSNIWDDTFGTISFSSWLVPSTDIERGGDSRVFLLKKYCLEPITIDDTNRLVEALNSAKQSNPDNSNLLTITSHLFSLAKVRVFYFREHNWEPIGHCMIEIRRTTSDRNSFALLLDMTRREIFNEWILDNTQVVRMNATNIRLAFTGAQGLTQFLIRAKESEIDKLASEMQREVAVGNHTPNSQDQIANFVSCYGPGREHETPQFEDVCKLYTIREDESSWLSLGLGIIQVNHIVKSHDNNPQLRMFCVATNTHELIFNEVLSSPLGVHQDMNQGVIVFEKDGVQQQVGVQFKTAQQASHFIEVISRHLATGDEMEVDEPPIVKVTSYESYTSDPSPSLVSPAIENFAQLMDDSPSRTRCETPLSQRMMDTSECEASDSESQEDAGSSAYSLSSPTTEEKIDSIPEEDTRYTSQLDDTPELRDTLNKSWRKATNSFSKANSSNGNSKFNRQRTIKHVNEIFDFGPNN</sequence>
<reference evidence="2 3" key="1">
    <citation type="journal article" date="2015" name="Genome Biol. Evol.">
        <title>Phylogenomic analyses indicate that early fungi evolved digesting cell walls of algal ancestors of land plants.</title>
        <authorList>
            <person name="Chang Y."/>
            <person name="Wang S."/>
            <person name="Sekimoto S."/>
            <person name="Aerts A.L."/>
            <person name="Choi C."/>
            <person name="Clum A."/>
            <person name="LaButti K.M."/>
            <person name="Lindquist E.A."/>
            <person name="Yee Ngan C."/>
            <person name="Ohm R.A."/>
            <person name="Salamov A.A."/>
            <person name="Grigoriev I.V."/>
            <person name="Spatafora J.W."/>
            <person name="Berbee M.L."/>
        </authorList>
    </citation>
    <scope>NUCLEOTIDE SEQUENCE [LARGE SCALE GENOMIC DNA]</scope>
    <source>
        <strain evidence="2 3">NRRL 28638</strain>
    </source>
</reference>
<feature type="compositionally biased region" description="Polar residues" evidence="1">
    <location>
        <begin position="515"/>
        <end position="527"/>
    </location>
</feature>
<feature type="region of interest" description="Disordered" evidence="1">
    <location>
        <begin position="483"/>
        <end position="553"/>
    </location>
</feature>
<organism evidence="2 3">
    <name type="scientific">Conidiobolus coronatus (strain ATCC 28846 / CBS 209.66 / NRRL 28638)</name>
    <name type="common">Delacroixia coronata</name>
    <dbReference type="NCBI Taxonomy" id="796925"/>
    <lineage>
        <taxon>Eukaryota</taxon>
        <taxon>Fungi</taxon>
        <taxon>Fungi incertae sedis</taxon>
        <taxon>Zoopagomycota</taxon>
        <taxon>Entomophthoromycotina</taxon>
        <taxon>Entomophthoromycetes</taxon>
        <taxon>Entomophthorales</taxon>
        <taxon>Ancylistaceae</taxon>
        <taxon>Conidiobolus</taxon>
    </lineage>
</organism>
<dbReference type="Gene3D" id="2.30.29.30">
    <property type="entry name" value="Pleckstrin-homology domain (PH domain)/Phosphotyrosine-binding domain (PTB)"/>
    <property type="match status" value="1"/>
</dbReference>
<proteinExistence type="predicted"/>
<feature type="compositionally biased region" description="Acidic residues" evidence="1">
    <location>
        <begin position="503"/>
        <end position="514"/>
    </location>
</feature>
<dbReference type="AlphaFoldDB" id="A0A137NY70"/>
<dbReference type="EMBL" id="KQ964616">
    <property type="protein sequence ID" value="KXN67726.1"/>
    <property type="molecule type" value="Genomic_DNA"/>
</dbReference>
<evidence type="ECO:0000313" key="3">
    <source>
        <dbReference type="Proteomes" id="UP000070444"/>
    </source>
</evidence>
<keyword evidence="3" id="KW-1185">Reference proteome</keyword>
<gene>
    <name evidence="2" type="ORF">CONCODRAFT_72748</name>
</gene>
<feature type="compositionally biased region" description="Basic and acidic residues" evidence="1">
    <location>
        <begin position="528"/>
        <end position="541"/>
    </location>
</feature>
<dbReference type="SUPFAM" id="SSF50729">
    <property type="entry name" value="PH domain-like"/>
    <property type="match status" value="1"/>
</dbReference>
<dbReference type="OrthoDB" id="5551576at2759"/>
<evidence type="ECO:0000256" key="1">
    <source>
        <dbReference type="SAM" id="MobiDB-lite"/>
    </source>
</evidence>
<evidence type="ECO:0000313" key="2">
    <source>
        <dbReference type="EMBL" id="KXN67726.1"/>
    </source>
</evidence>